<evidence type="ECO:0000313" key="2">
    <source>
        <dbReference type="Proteomes" id="UP001634007"/>
    </source>
</evidence>
<comment type="caution">
    <text evidence="1">The sequence shown here is derived from an EMBL/GenBank/DDBJ whole genome shotgun (WGS) entry which is preliminary data.</text>
</comment>
<dbReference type="AlphaFoldDB" id="A0ABD3LN60"/>
<dbReference type="PANTHER" id="PTHR33702:SF2">
    <property type="match status" value="1"/>
</dbReference>
<accession>A0ABD3LN60</accession>
<protein>
    <submittedName>
        <fullName evidence="1">Uncharacterized protein</fullName>
    </submittedName>
</protein>
<keyword evidence="2" id="KW-1185">Reference proteome</keyword>
<organism evidence="1 2">
    <name type="scientific">Eucalyptus globulus</name>
    <name type="common">Tasmanian blue gum</name>
    <dbReference type="NCBI Taxonomy" id="34317"/>
    <lineage>
        <taxon>Eukaryota</taxon>
        <taxon>Viridiplantae</taxon>
        <taxon>Streptophyta</taxon>
        <taxon>Embryophyta</taxon>
        <taxon>Tracheophyta</taxon>
        <taxon>Spermatophyta</taxon>
        <taxon>Magnoliopsida</taxon>
        <taxon>eudicotyledons</taxon>
        <taxon>Gunneridae</taxon>
        <taxon>Pentapetalae</taxon>
        <taxon>rosids</taxon>
        <taxon>malvids</taxon>
        <taxon>Myrtales</taxon>
        <taxon>Myrtaceae</taxon>
        <taxon>Myrtoideae</taxon>
        <taxon>Eucalypteae</taxon>
        <taxon>Eucalyptus</taxon>
    </lineage>
</organism>
<dbReference type="Proteomes" id="UP001634007">
    <property type="component" value="Unassembled WGS sequence"/>
</dbReference>
<reference evidence="1 2" key="1">
    <citation type="submission" date="2024-11" db="EMBL/GenBank/DDBJ databases">
        <title>Chromosome-level genome assembly of Eucalyptus globulus Labill. provides insights into its genome evolution.</title>
        <authorList>
            <person name="Li X."/>
        </authorList>
    </citation>
    <scope>NUCLEOTIDE SEQUENCE [LARGE SCALE GENOMIC DNA]</scope>
    <source>
        <strain evidence="1">CL2024</strain>
        <tissue evidence="1">Fresh tender leaves</tissue>
    </source>
</reference>
<proteinExistence type="predicted"/>
<dbReference type="PANTHER" id="PTHR33702">
    <property type="entry name" value="BNAA09G40010D PROTEIN"/>
    <property type="match status" value="1"/>
</dbReference>
<name>A0ABD3LN60_EUCGL</name>
<sequence length="146" mass="16456">MEMVRPTAYYESLKRYWRRRRYQKLSGSPAKRSKLKVLRLGGSGSGSGSRRHWKVRTAPKLRWKMAATSLSPVKLLAKFHNGYIDMMIGLACSVVKSSSGAGIFRGKRITRESQKISVVSTGEEVDGKFVVEAYKKLAASRQLMEL</sequence>
<gene>
    <name evidence="1" type="ORF">ACJRO7_012175</name>
</gene>
<dbReference type="EMBL" id="JBJKBG010000002">
    <property type="protein sequence ID" value="KAL3751312.1"/>
    <property type="molecule type" value="Genomic_DNA"/>
</dbReference>
<evidence type="ECO:0000313" key="1">
    <source>
        <dbReference type="EMBL" id="KAL3751312.1"/>
    </source>
</evidence>